<keyword evidence="1" id="KW-0472">Membrane</keyword>
<feature type="transmembrane region" description="Helical" evidence="1">
    <location>
        <begin position="21"/>
        <end position="43"/>
    </location>
</feature>
<name>A0ABS5TQP5_9ACTN</name>
<comment type="caution">
    <text evidence="3">The sequence shown here is derived from an EMBL/GenBank/DDBJ whole genome shotgun (WGS) entry which is preliminary data.</text>
</comment>
<dbReference type="Proteomes" id="UP001197247">
    <property type="component" value="Unassembled WGS sequence"/>
</dbReference>
<proteinExistence type="predicted"/>
<feature type="domain" description="TadE-like" evidence="2">
    <location>
        <begin position="13"/>
        <end position="55"/>
    </location>
</feature>
<dbReference type="Pfam" id="PF07811">
    <property type="entry name" value="TadE"/>
    <property type="match status" value="1"/>
</dbReference>
<dbReference type="InterPro" id="IPR012495">
    <property type="entry name" value="TadE-like_dom"/>
</dbReference>
<evidence type="ECO:0000256" key="1">
    <source>
        <dbReference type="SAM" id="Phobius"/>
    </source>
</evidence>
<evidence type="ECO:0000259" key="2">
    <source>
        <dbReference type="Pfam" id="PF07811"/>
    </source>
</evidence>
<sequence>MSRRNPGGRGDRGQSSLEFALLAPVLLVVGLYVFQVAVAMWTMTSTGEATREAARAFSLGRSPEAAAAAALPGALDVAGLETIGPGHGVRLTVQVPRVAPMPAMRVTREVVMP</sequence>
<protein>
    <submittedName>
        <fullName evidence="3">Pilus assembly protein</fullName>
    </submittedName>
</protein>
<keyword evidence="1" id="KW-1133">Transmembrane helix</keyword>
<gene>
    <name evidence="3" type="ORF">KIH74_27050</name>
</gene>
<accession>A0ABS5TQP5</accession>
<evidence type="ECO:0000313" key="4">
    <source>
        <dbReference type="Proteomes" id="UP001197247"/>
    </source>
</evidence>
<keyword evidence="1" id="KW-0812">Transmembrane</keyword>
<organism evidence="3 4">
    <name type="scientific">Kineosporia corallincola</name>
    <dbReference type="NCBI Taxonomy" id="2835133"/>
    <lineage>
        <taxon>Bacteria</taxon>
        <taxon>Bacillati</taxon>
        <taxon>Actinomycetota</taxon>
        <taxon>Actinomycetes</taxon>
        <taxon>Kineosporiales</taxon>
        <taxon>Kineosporiaceae</taxon>
        <taxon>Kineosporia</taxon>
    </lineage>
</organism>
<dbReference type="RefSeq" id="WP_214159173.1">
    <property type="nucleotide sequence ID" value="NZ_JAHBAY010000013.1"/>
</dbReference>
<keyword evidence="4" id="KW-1185">Reference proteome</keyword>
<reference evidence="3 4" key="1">
    <citation type="submission" date="2021-05" db="EMBL/GenBank/DDBJ databases">
        <title>Kineosporia and Streptomyces sp. nov. two new marine actinobacteria isolated from Coral.</title>
        <authorList>
            <person name="Buangrab K."/>
            <person name="Sutthacheep M."/>
            <person name="Yeemin T."/>
            <person name="Harunari E."/>
            <person name="Igarashi Y."/>
            <person name="Kanchanasin P."/>
            <person name="Tanasupawat S."/>
            <person name="Phongsopitanun W."/>
        </authorList>
    </citation>
    <scope>NUCLEOTIDE SEQUENCE [LARGE SCALE GENOMIC DNA]</scope>
    <source>
        <strain evidence="3 4">J2-2</strain>
    </source>
</reference>
<evidence type="ECO:0000313" key="3">
    <source>
        <dbReference type="EMBL" id="MBT0772631.1"/>
    </source>
</evidence>
<dbReference type="EMBL" id="JAHBAY010000013">
    <property type="protein sequence ID" value="MBT0772631.1"/>
    <property type="molecule type" value="Genomic_DNA"/>
</dbReference>